<reference evidence="2" key="1">
    <citation type="journal article" date="2023" name="Front. Plant Sci.">
        <title>Chromosomal-level genome assembly of Melastoma candidum provides insights into trichome evolution.</title>
        <authorList>
            <person name="Zhong Y."/>
            <person name="Wu W."/>
            <person name="Sun C."/>
            <person name="Zou P."/>
            <person name="Liu Y."/>
            <person name="Dai S."/>
            <person name="Zhou R."/>
        </authorList>
    </citation>
    <scope>NUCLEOTIDE SEQUENCE [LARGE SCALE GENOMIC DNA]</scope>
</reference>
<comment type="caution">
    <text evidence="1">The sequence shown here is derived from an EMBL/GenBank/DDBJ whole genome shotgun (WGS) entry which is preliminary data.</text>
</comment>
<evidence type="ECO:0000313" key="2">
    <source>
        <dbReference type="Proteomes" id="UP001057402"/>
    </source>
</evidence>
<keyword evidence="2" id="KW-1185">Reference proteome</keyword>
<sequence>MPRTNFLEILRRRYSLRMPMRMRTRMLLCLNLIQNCLKKTKAKTKWLPLRNSSRLRRFSVHFESQPEPPGYSEAEPREVWKEDVDVHAFEDCASDDGSLKSEGRGEIVDDVKDIVVDDVKYKNDHGLEFNKDIGVDDGTNKQELVIDGYEKSRQGDALCSKSADLQKKVESKSSEQKSSDDVGGNKPENSVVSPPRRNFLRPLPERPQILL</sequence>
<proteinExistence type="predicted"/>
<dbReference type="EMBL" id="CM042886">
    <property type="protein sequence ID" value="KAI4340126.1"/>
    <property type="molecule type" value="Genomic_DNA"/>
</dbReference>
<gene>
    <name evidence="1" type="ORF">MLD38_024994</name>
</gene>
<accession>A0ACB9NZ60</accession>
<protein>
    <submittedName>
        <fullName evidence="1">Uncharacterized protein</fullName>
    </submittedName>
</protein>
<organism evidence="1 2">
    <name type="scientific">Melastoma candidum</name>
    <dbReference type="NCBI Taxonomy" id="119954"/>
    <lineage>
        <taxon>Eukaryota</taxon>
        <taxon>Viridiplantae</taxon>
        <taxon>Streptophyta</taxon>
        <taxon>Embryophyta</taxon>
        <taxon>Tracheophyta</taxon>
        <taxon>Spermatophyta</taxon>
        <taxon>Magnoliopsida</taxon>
        <taxon>eudicotyledons</taxon>
        <taxon>Gunneridae</taxon>
        <taxon>Pentapetalae</taxon>
        <taxon>rosids</taxon>
        <taxon>malvids</taxon>
        <taxon>Myrtales</taxon>
        <taxon>Melastomataceae</taxon>
        <taxon>Melastomatoideae</taxon>
        <taxon>Melastomateae</taxon>
        <taxon>Melastoma</taxon>
    </lineage>
</organism>
<dbReference type="Proteomes" id="UP001057402">
    <property type="component" value="Chromosome 7"/>
</dbReference>
<name>A0ACB9NZ60_9MYRT</name>
<evidence type="ECO:0000313" key="1">
    <source>
        <dbReference type="EMBL" id="KAI4340126.1"/>
    </source>
</evidence>